<reference evidence="2" key="1">
    <citation type="submission" date="2018-07" db="EMBL/GenBank/DDBJ databases">
        <authorList>
            <person name="Quirk P.G."/>
            <person name="Krulwich T.A."/>
        </authorList>
    </citation>
    <scope>NUCLEOTIDE SEQUENCE</scope>
</reference>
<sequence>MLFYKTENSPPRPSGSEGLSDFEERVTATGRLADELLELLSKFLKMSSESSSKAEQELPLPLPFKFKVRRLDIKTEIEIPKGIKNWENIRKRQAAEESKKNKFARNVQLITSGTGTTLAIGTRGKSKTYCRLEVRRVNESSRLAENLSLELEYRHEKAEKIGKTLLKSKNPSSLMKFYLKEYLKSLVSIRNITRPLLTQLSAEAPCILPREKVDGKGEARKKKEYCESTIFPSQRS</sequence>
<reference evidence="2" key="2">
    <citation type="journal article" date="2019" name="Mol. Phylogenet. Evol.">
        <title>Reassessment of the classification of bryopsidales (chlorophyta) based on chloroplast phylogenomic analyses.</title>
        <authorList>
            <person name="Cremen M.C."/>
            <person name="Leliaert F."/>
            <person name="West J."/>
            <person name="Lam D.W."/>
            <person name="Shimada S."/>
            <person name="Lopez-Bautista J.M."/>
            <person name="Verbruggen H."/>
        </authorList>
    </citation>
    <scope>NUCLEOTIDE SEQUENCE</scope>
</reference>
<feature type="region of interest" description="Disordered" evidence="1">
    <location>
        <begin position="1"/>
        <end position="22"/>
    </location>
</feature>
<dbReference type="AlphaFoldDB" id="A0A386AYX0"/>
<organism evidence="2">
    <name type="scientific">Halimeda minima</name>
    <dbReference type="NCBI Taxonomy" id="170427"/>
    <lineage>
        <taxon>Eukaryota</taxon>
        <taxon>Viridiplantae</taxon>
        <taxon>Chlorophyta</taxon>
        <taxon>core chlorophytes</taxon>
        <taxon>Ulvophyceae</taxon>
        <taxon>TCBD clade</taxon>
        <taxon>Bryopsidales</taxon>
        <taxon>Halimedineae</taxon>
        <taxon>Halimedaceae</taxon>
        <taxon>Halimedeae</taxon>
        <taxon>Halimeda</taxon>
    </lineage>
</organism>
<proteinExistence type="predicted"/>
<gene>
    <name evidence="2" type="primary">orf236</name>
</gene>
<accession>A0A386AYX0</accession>
<keyword evidence="2" id="KW-0934">Plastid</keyword>
<evidence type="ECO:0000256" key="1">
    <source>
        <dbReference type="SAM" id="MobiDB-lite"/>
    </source>
</evidence>
<dbReference type="EMBL" id="MH591101">
    <property type="protein sequence ID" value="AYC64635.1"/>
    <property type="molecule type" value="Genomic_DNA"/>
</dbReference>
<keyword evidence="2" id="KW-0150">Chloroplast</keyword>
<name>A0A386AYX0_9CHLO</name>
<geneLocation type="chloroplast" evidence="2"/>
<protein>
    <submittedName>
        <fullName evidence="2">Uncharacterized protein</fullName>
    </submittedName>
</protein>
<evidence type="ECO:0000313" key="2">
    <source>
        <dbReference type="EMBL" id="AYC64635.1"/>
    </source>
</evidence>